<keyword evidence="7" id="KW-0375">Hydrogen ion transport</keyword>
<evidence type="ECO:0000256" key="9">
    <source>
        <dbReference type="ARBA" id="ARBA00022927"/>
    </source>
</evidence>
<dbReference type="SUPFAM" id="SSF49447">
    <property type="entry name" value="Second domain of Mu2 adaptin subunit (ap50) of ap2 adaptor"/>
    <property type="match status" value="1"/>
</dbReference>
<evidence type="ECO:0000259" key="14">
    <source>
        <dbReference type="PROSITE" id="PS51072"/>
    </source>
</evidence>
<dbReference type="InterPro" id="IPR036168">
    <property type="entry name" value="AP2_Mu_C_sf"/>
</dbReference>
<keyword evidence="6" id="KW-0138">CF(0)</keyword>
<comment type="caution">
    <text evidence="15">The sequence shown here is derived from an EMBL/GenBank/DDBJ whole genome shotgun (WGS) entry which is preliminary data.</text>
</comment>
<evidence type="ECO:0000256" key="8">
    <source>
        <dbReference type="ARBA" id="ARBA00022792"/>
    </source>
</evidence>
<evidence type="ECO:0000256" key="4">
    <source>
        <dbReference type="ARBA" id="ARBA00021688"/>
    </source>
</evidence>
<evidence type="ECO:0000256" key="1">
    <source>
        <dbReference type="ARBA" id="ARBA00004273"/>
    </source>
</evidence>
<name>A0A8H3C6D9_9AGAM</name>
<dbReference type="GO" id="GO:0005743">
    <property type="term" value="C:mitochondrial inner membrane"/>
    <property type="evidence" value="ECO:0007669"/>
    <property type="project" value="UniProtKB-SubCell"/>
</dbReference>
<protein>
    <recommendedName>
        <fullName evidence="4">ATP synthase subunit d, mitochondrial</fullName>
    </recommendedName>
</protein>
<reference evidence="15" key="1">
    <citation type="submission" date="2021-01" db="EMBL/GenBank/DDBJ databases">
        <authorList>
            <person name="Kaushik A."/>
        </authorList>
    </citation>
    <scope>NUCLEOTIDE SEQUENCE</scope>
    <source>
        <strain evidence="15">AG1-1A</strain>
    </source>
</reference>
<proteinExistence type="inferred from homology"/>
<dbReference type="PRINTS" id="PR00314">
    <property type="entry name" value="CLATHRINADPT"/>
</dbReference>
<dbReference type="SUPFAM" id="SSF64356">
    <property type="entry name" value="SNARE-like"/>
    <property type="match status" value="1"/>
</dbReference>
<dbReference type="PROSITE" id="PS00990">
    <property type="entry name" value="CLAT_ADAPTOR_M_1"/>
    <property type="match status" value="1"/>
</dbReference>
<dbReference type="GO" id="GO:0006886">
    <property type="term" value="P:intracellular protein transport"/>
    <property type="evidence" value="ECO:0007669"/>
    <property type="project" value="InterPro"/>
</dbReference>
<dbReference type="GO" id="GO:0015986">
    <property type="term" value="P:proton motive force-driven ATP synthesis"/>
    <property type="evidence" value="ECO:0007669"/>
    <property type="project" value="InterPro"/>
</dbReference>
<dbReference type="CDD" id="cd14837">
    <property type="entry name" value="AP3_Mu_N"/>
    <property type="match status" value="1"/>
</dbReference>
<organism evidence="15 16">
    <name type="scientific">Rhizoctonia solani</name>
    <dbReference type="NCBI Taxonomy" id="456999"/>
    <lineage>
        <taxon>Eukaryota</taxon>
        <taxon>Fungi</taxon>
        <taxon>Dikarya</taxon>
        <taxon>Basidiomycota</taxon>
        <taxon>Agaricomycotina</taxon>
        <taxon>Agaricomycetes</taxon>
        <taxon>Cantharellales</taxon>
        <taxon>Ceratobasidiaceae</taxon>
        <taxon>Rhizoctonia</taxon>
    </lineage>
</organism>
<dbReference type="PROSITE" id="PS51072">
    <property type="entry name" value="MHD"/>
    <property type="match status" value="1"/>
</dbReference>
<dbReference type="Proteomes" id="UP000663840">
    <property type="component" value="Unassembled WGS sequence"/>
</dbReference>
<evidence type="ECO:0000256" key="12">
    <source>
        <dbReference type="ARBA" id="ARBA00023136"/>
    </source>
</evidence>
<dbReference type="Pfam" id="PF05873">
    <property type="entry name" value="Mt_ATP-synt_D"/>
    <property type="match status" value="1"/>
</dbReference>
<comment type="similarity">
    <text evidence="3">Belongs to the ATPase d subunit family.</text>
</comment>
<dbReference type="Gene3D" id="3.30.450.60">
    <property type="match status" value="1"/>
</dbReference>
<keyword evidence="12" id="KW-0472">Membrane</keyword>
<dbReference type="Gene3D" id="6.10.280.70">
    <property type="match status" value="1"/>
</dbReference>
<evidence type="ECO:0000313" key="15">
    <source>
        <dbReference type="EMBL" id="CAE6474458.1"/>
    </source>
</evidence>
<dbReference type="InterPro" id="IPR028565">
    <property type="entry name" value="MHD"/>
</dbReference>
<keyword evidence="9" id="KW-0653">Protein transport</keyword>
<keyword evidence="10" id="KW-0406">Ion transport</keyword>
<dbReference type="GO" id="GO:0016192">
    <property type="term" value="P:vesicle-mediated transport"/>
    <property type="evidence" value="ECO:0007669"/>
    <property type="project" value="InterPro"/>
</dbReference>
<sequence length="623" mass="68220">SRDREHTSLATTLSSMDGLIILDKNNRPIIQTAFRTLPPSYTLLHVDAFTSAREKNGLAIDPVLYVDSGENSVCCHRSAGGLHILCPVRGDVDPLFVFSFLDAVVQILQEYLGELSTASLKDNFDVVYQLLEEMLDEGYPLTTESNALRDIVLPPSLLNKILAATGVSGLSSAAPAPFSSPIPWRKAGLRYNNNEIYFDIVEELEATVNRSGNVVASNVWGKILCKSNLSGTPDLSFSLSNSKALRDYSFHPCVRLQKFLQTNQLSFVPPDGNFTLLTYQLPVPSPNPAAPPPLPINLKSSVSLHEHGGAFEITATARSSKMLEKVCIELRLGDSAMGADCAHTGSGGQSAGGGFGALSVNGGSVRWGYDPQTKTLKWEIPSLTSMTQHLKGTFTSSDKTPKPSRSFIVTFEIPQHSLSMAKIDQLRVSGESYKPYKGVRSSVEARIEYQMASKSLAAAIDWTRIYGSLGLGKETVASLQAFRKRHSEAQRVHSLYATQPTTVNIAHYRSVLKNQAVVDEAERILREFKPVSYDVNEHVKAIEAFEAKAVAKAEETSVKIDEELGNLQKTLANIEEARPFEDLTVEDVAQARPEIVKTVETMMKKGKFSVPGYKEKFGDLSMV</sequence>
<dbReference type="GO" id="GO:0015078">
    <property type="term" value="F:proton transmembrane transporter activity"/>
    <property type="evidence" value="ECO:0007669"/>
    <property type="project" value="InterPro"/>
</dbReference>
<dbReference type="Pfam" id="PF00928">
    <property type="entry name" value="Adap_comp_sub"/>
    <property type="match status" value="1"/>
</dbReference>
<evidence type="ECO:0000256" key="5">
    <source>
        <dbReference type="ARBA" id="ARBA00022448"/>
    </source>
</evidence>
<dbReference type="Gene3D" id="2.60.40.1170">
    <property type="entry name" value="Mu homology domain, subdomain B"/>
    <property type="match status" value="2"/>
</dbReference>
<evidence type="ECO:0000256" key="13">
    <source>
        <dbReference type="SAM" id="Coils"/>
    </source>
</evidence>
<feature type="non-terminal residue" evidence="15">
    <location>
        <position position="1"/>
    </location>
</feature>
<keyword evidence="11" id="KW-0496">Mitochondrion</keyword>
<dbReference type="PANTHER" id="PTHR10529">
    <property type="entry name" value="AP COMPLEX SUBUNIT MU"/>
    <property type="match status" value="1"/>
</dbReference>
<dbReference type="InterPro" id="IPR036228">
    <property type="entry name" value="ATP_synth_F0_dsu_sf_mt"/>
</dbReference>
<gene>
    <name evidence="15" type="ORF">RDB_LOCUS121714</name>
</gene>
<evidence type="ECO:0000256" key="10">
    <source>
        <dbReference type="ARBA" id="ARBA00023065"/>
    </source>
</evidence>
<evidence type="ECO:0000256" key="7">
    <source>
        <dbReference type="ARBA" id="ARBA00022781"/>
    </source>
</evidence>
<keyword evidence="8" id="KW-0999">Mitochondrion inner membrane</keyword>
<dbReference type="InterPro" id="IPR001392">
    <property type="entry name" value="Clathrin_mu"/>
</dbReference>
<dbReference type="GO" id="GO:0045259">
    <property type="term" value="C:proton-transporting ATP synthase complex"/>
    <property type="evidence" value="ECO:0007669"/>
    <property type="project" value="UniProtKB-KW"/>
</dbReference>
<comment type="subcellular location">
    <subcellularLocation>
        <location evidence="2">Endomembrane system</location>
    </subcellularLocation>
    <subcellularLocation>
        <location evidence="1">Mitochondrion inner membrane</location>
    </subcellularLocation>
</comment>
<dbReference type="InterPro" id="IPR008689">
    <property type="entry name" value="ATP_synth_F0_dsu_mt"/>
</dbReference>
<evidence type="ECO:0000256" key="6">
    <source>
        <dbReference type="ARBA" id="ARBA00022547"/>
    </source>
</evidence>
<feature type="coiled-coil region" evidence="13">
    <location>
        <begin position="550"/>
        <end position="577"/>
    </location>
</feature>
<feature type="domain" description="MHD" evidence="14">
    <location>
        <begin position="193"/>
        <end position="452"/>
    </location>
</feature>
<evidence type="ECO:0000256" key="11">
    <source>
        <dbReference type="ARBA" id="ARBA00023128"/>
    </source>
</evidence>
<dbReference type="SUPFAM" id="SSF161065">
    <property type="entry name" value="ATP synthase D chain-like"/>
    <property type="match status" value="1"/>
</dbReference>
<dbReference type="GO" id="GO:0030131">
    <property type="term" value="C:clathrin adaptor complex"/>
    <property type="evidence" value="ECO:0007669"/>
    <property type="project" value="InterPro"/>
</dbReference>
<dbReference type="CDD" id="cd09252">
    <property type="entry name" value="AP-3_Mu3_Cterm"/>
    <property type="match status" value="1"/>
</dbReference>
<evidence type="ECO:0000256" key="2">
    <source>
        <dbReference type="ARBA" id="ARBA00004308"/>
    </source>
</evidence>
<dbReference type="GO" id="GO:0012505">
    <property type="term" value="C:endomembrane system"/>
    <property type="evidence" value="ECO:0007669"/>
    <property type="project" value="UniProtKB-SubCell"/>
</dbReference>
<accession>A0A8H3C6D9</accession>
<dbReference type="InterPro" id="IPR050431">
    <property type="entry name" value="Adaptor_comp_med_subunit"/>
</dbReference>
<keyword evidence="5" id="KW-0813">Transport</keyword>
<keyword evidence="13" id="KW-0175">Coiled coil</keyword>
<dbReference type="InterPro" id="IPR018240">
    <property type="entry name" value="Clathrin_mu_CS"/>
</dbReference>
<dbReference type="AlphaFoldDB" id="A0A8H3C6D9"/>
<dbReference type="InterPro" id="IPR011012">
    <property type="entry name" value="Longin-like_dom_sf"/>
</dbReference>
<evidence type="ECO:0000313" key="16">
    <source>
        <dbReference type="Proteomes" id="UP000663840"/>
    </source>
</evidence>
<dbReference type="EMBL" id="CAJMWR010003920">
    <property type="protein sequence ID" value="CAE6474458.1"/>
    <property type="molecule type" value="Genomic_DNA"/>
</dbReference>
<evidence type="ECO:0000256" key="3">
    <source>
        <dbReference type="ARBA" id="ARBA00006842"/>
    </source>
</evidence>